<dbReference type="VEuPathDB" id="FungiDB:PITG_21845"/>
<proteinExistence type="predicted"/>
<evidence type="ECO:0000256" key="1">
    <source>
        <dbReference type="SAM" id="MobiDB-lite"/>
    </source>
</evidence>
<name>D0P4P8_PHYIT</name>
<keyword evidence="3" id="KW-1185">Reference proteome</keyword>
<feature type="compositionally biased region" description="Polar residues" evidence="1">
    <location>
        <begin position="1"/>
        <end position="72"/>
    </location>
</feature>
<dbReference type="EMBL" id="DS028828">
    <property type="protein sequence ID" value="EEY68673.1"/>
    <property type="molecule type" value="Genomic_DNA"/>
</dbReference>
<dbReference type="KEGG" id="pif:PITG_21845"/>
<dbReference type="InParanoid" id="D0P4P8"/>
<dbReference type="RefSeq" id="XP_002996903.1">
    <property type="nucleotide sequence ID" value="XM_002996857.1"/>
</dbReference>
<dbReference type="OrthoDB" id="127060at2759"/>
<protein>
    <submittedName>
        <fullName evidence="2">Uncharacterized protein</fullName>
    </submittedName>
</protein>
<evidence type="ECO:0000313" key="3">
    <source>
        <dbReference type="Proteomes" id="UP000006643"/>
    </source>
</evidence>
<dbReference type="HOGENOM" id="CLU_2257153_0_0_1"/>
<sequence>PTQPTQASNNEAPQPGQNSNWKGQGGNSQTPANNGSQNSDWQSNWGSPGQTQTQYTSAPSTTSDSSQATNRESPVPTESTSYASTPATTPSPPVSNCKVRRARH</sequence>
<evidence type="ECO:0000313" key="2">
    <source>
        <dbReference type="EMBL" id="EEY68673.1"/>
    </source>
</evidence>
<reference evidence="3" key="1">
    <citation type="journal article" date="2009" name="Nature">
        <title>Genome sequence and analysis of the Irish potato famine pathogen Phytophthora infestans.</title>
        <authorList>
            <consortium name="The Broad Institute Genome Sequencing Platform"/>
            <person name="Haas B.J."/>
            <person name="Kamoun S."/>
            <person name="Zody M.C."/>
            <person name="Jiang R.H."/>
            <person name="Handsaker R.E."/>
            <person name="Cano L.M."/>
            <person name="Grabherr M."/>
            <person name="Kodira C.D."/>
            <person name="Raffaele S."/>
            <person name="Torto-Alalibo T."/>
            <person name="Bozkurt T.O."/>
            <person name="Ah-Fong A.M."/>
            <person name="Alvarado L."/>
            <person name="Anderson V.L."/>
            <person name="Armstrong M.R."/>
            <person name="Avrova A."/>
            <person name="Baxter L."/>
            <person name="Beynon J."/>
            <person name="Boevink P.C."/>
            <person name="Bollmann S.R."/>
            <person name="Bos J.I."/>
            <person name="Bulone V."/>
            <person name="Cai G."/>
            <person name="Cakir C."/>
            <person name="Carrington J.C."/>
            <person name="Chawner M."/>
            <person name="Conti L."/>
            <person name="Costanzo S."/>
            <person name="Ewan R."/>
            <person name="Fahlgren N."/>
            <person name="Fischbach M.A."/>
            <person name="Fugelstad J."/>
            <person name="Gilroy E.M."/>
            <person name="Gnerre S."/>
            <person name="Green P.J."/>
            <person name="Grenville-Briggs L.J."/>
            <person name="Griffith J."/>
            <person name="Grunwald N.J."/>
            <person name="Horn K."/>
            <person name="Horner N.R."/>
            <person name="Hu C.H."/>
            <person name="Huitema E."/>
            <person name="Jeong D.H."/>
            <person name="Jones A.M."/>
            <person name="Jones J.D."/>
            <person name="Jones R.W."/>
            <person name="Karlsson E.K."/>
            <person name="Kunjeti S.G."/>
            <person name="Lamour K."/>
            <person name="Liu Z."/>
            <person name="Ma L."/>
            <person name="Maclean D."/>
            <person name="Chibucos M.C."/>
            <person name="McDonald H."/>
            <person name="McWalters J."/>
            <person name="Meijer H.J."/>
            <person name="Morgan W."/>
            <person name="Morris P.F."/>
            <person name="Munro C.A."/>
            <person name="O'Neill K."/>
            <person name="Ospina-Giraldo M."/>
            <person name="Pinzon A."/>
            <person name="Pritchard L."/>
            <person name="Ramsahoye B."/>
            <person name="Ren Q."/>
            <person name="Restrepo S."/>
            <person name="Roy S."/>
            <person name="Sadanandom A."/>
            <person name="Savidor A."/>
            <person name="Schornack S."/>
            <person name="Schwartz D.C."/>
            <person name="Schumann U.D."/>
            <person name="Schwessinger B."/>
            <person name="Seyer L."/>
            <person name="Sharpe T."/>
            <person name="Silvar C."/>
            <person name="Song J."/>
            <person name="Studholme D.J."/>
            <person name="Sykes S."/>
            <person name="Thines M."/>
            <person name="van de Vondervoort P.J."/>
            <person name="Phuntumart V."/>
            <person name="Wawra S."/>
            <person name="Weide R."/>
            <person name="Win J."/>
            <person name="Young C."/>
            <person name="Zhou S."/>
            <person name="Fry W."/>
            <person name="Meyers B.C."/>
            <person name="van West P."/>
            <person name="Ristaino J."/>
            <person name="Govers F."/>
            <person name="Birch P.R."/>
            <person name="Whisson S.C."/>
            <person name="Judelson H.S."/>
            <person name="Nusbaum C."/>
        </authorList>
    </citation>
    <scope>NUCLEOTIDE SEQUENCE [LARGE SCALE GENOMIC DNA]</scope>
    <source>
        <strain evidence="3">T30-4</strain>
    </source>
</reference>
<accession>D0P4P8</accession>
<gene>
    <name evidence="2" type="ORF">PITG_21845</name>
</gene>
<dbReference type="STRING" id="403677.D0P4P8"/>
<feature type="non-terminal residue" evidence="2">
    <location>
        <position position="1"/>
    </location>
</feature>
<feature type="compositionally biased region" description="Low complexity" evidence="1">
    <location>
        <begin position="76"/>
        <end position="88"/>
    </location>
</feature>
<organism evidence="2 3">
    <name type="scientific">Phytophthora infestans (strain T30-4)</name>
    <name type="common">Potato late blight agent</name>
    <dbReference type="NCBI Taxonomy" id="403677"/>
    <lineage>
        <taxon>Eukaryota</taxon>
        <taxon>Sar</taxon>
        <taxon>Stramenopiles</taxon>
        <taxon>Oomycota</taxon>
        <taxon>Peronosporomycetes</taxon>
        <taxon>Peronosporales</taxon>
        <taxon>Peronosporaceae</taxon>
        <taxon>Phytophthora</taxon>
    </lineage>
</organism>
<dbReference type="GeneID" id="9473591"/>
<dbReference type="Proteomes" id="UP000006643">
    <property type="component" value="Unassembled WGS sequence"/>
</dbReference>
<dbReference type="AlphaFoldDB" id="D0P4P8"/>
<feature type="region of interest" description="Disordered" evidence="1">
    <location>
        <begin position="1"/>
        <end position="104"/>
    </location>
</feature>